<keyword evidence="4" id="KW-0249">Electron transport</keyword>
<reference evidence="12 13" key="1">
    <citation type="submission" date="2015-12" db="EMBL/GenBank/DDBJ databases">
        <title>Draft genome sequence of the thermoanaerobe Thermotalea metallivorans, an isolate from the runoff channel of the Great Artesian Basin, Australia.</title>
        <authorList>
            <person name="Patel B.K."/>
        </authorList>
    </citation>
    <scope>NUCLEOTIDE SEQUENCE [LARGE SCALE GENOMIC DNA]</scope>
    <source>
        <strain evidence="12 13">B2-1</strain>
    </source>
</reference>
<evidence type="ECO:0000256" key="7">
    <source>
        <dbReference type="NCBIfam" id="TIGR01068"/>
    </source>
</evidence>
<dbReference type="Gene3D" id="3.40.30.10">
    <property type="entry name" value="Glutaredoxin"/>
    <property type="match status" value="1"/>
</dbReference>
<evidence type="ECO:0000256" key="5">
    <source>
        <dbReference type="ARBA" id="ARBA00023157"/>
    </source>
</evidence>
<evidence type="ECO:0000256" key="8">
    <source>
        <dbReference type="PIRNR" id="PIRNR000077"/>
    </source>
</evidence>
<evidence type="ECO:0000313" key="12">
    <source>
        <dbReference type="EMBL" id="KXG74069.1"/>
    </source>
</evidence>
<evidence type="ECO:0000256" key="2">
    <source>
        <dbReference type="ARBA" id="ARBA00020570"/>
    </source>
</evidence>
<feature type="site" description="Deprotonates C-terminal active site Cys" evidence="9">
    <location>
        <position position="28"/>
    </location>
</feature>
<evidence type="ECO:0000256" key="3">
    <source>
        <dbReference type="ARBA" id="ARBA00022448"/>
    </source>
</evidence>
<dbReference type="PROSITE" id="PS51352">
    <property type="entry name" value="THIOREDOXIN_2"/>
    <property type="match status" value="1"/>
</dbReference>
<feature type="site" description="Contributes to redox potential value" evidence="9">
    <location>
        <position position="36"/>
    </location>
</feature>
<dbReference type="FunFam" id="3.40.30.10:FF:000001">
    <property type="entry name" value="Thioredoxin"/>
    <property type="match status" value="1"/>
</dbReference>
<comment type="similarity">
    <text evidence="1 8">Belongs to the thioredoxin family.</text>
</comment>
<dbReference type="PROSITE" id="PS00194">
    <property type="entry name" value="THIOREDOXIN_1"/>
    <property type="match status" value="1"/>
</dbReference>
<evidence type="ECO:0000256" key="4">
    <source>
        <dbReference type="ARBA" id="ARBA00022982"/>
    </source>
</evidence>
<evidence type="ECO:0000256" key="1">
    <source>
        <dbReference type="ARBA" id="ARBA00008987"/>
    </source>
</evidence>
<dbReference type="RefSeq" id="WP_068557743.1">
    <property type="nucleotide sequence ID" value="NZ_LOEE01000065.1"/>
</dbReference>
<dbReference type="PIRSF" id="PIRSF000077">
    <property type="entry name" value="Thioredoxin"/>
    <property type="match status" value="1"/>
</dbReference>
<dbReference type="GO" id="GO:0005829">
    <property type="term" value="C:cytosol"/>
    <property type="evidence" value="ECO:0007669"/>
    <property type="project" value="TreeGrafter"/>
</dbReference>
<evidence type="ECO:0000313" key="13">
    <source>
        <dbReference type="Proteomes" id="UP000070456"/>
    </source>
</evidence>
<dbReference type="EMBL" id="LOEE01000065">
    <property type="protein sequence ID" value="KXG74069.1"/>
    <property type="molecule type" value="Genomic_DNA"/>
</dbReference>
<evidence type="ECO:0000259" key="11">
    <source>
        <dbReference type="PROSITE" id="PS51352"/>
    </source>
</evidence>
<dbReference type="InterPro" id="IPR017937">
    <property type="entry name" value="Thioredoxin_CS"/>
</dbReference>
<dbReference type="PANTHER" id="PTHR45663:SF11">
    <property type="entry name" value="GEO12009P1"/>
    <property type="match status" value="1"/>
</dbReference>
<gene>
    <name evidence="12" type="ORF">AN619_26790</name>
</gene>
<evidence type="ECO:0000256" key="9">
    <source>
        <dbReference type="PIRSR" id="PIRSR000077-1"/>
    </source>
</evidence>
<name>A0A140L0J4_9FIRM</name>
<keyword evidence="13" id="KW-1185">Reference proteome</keyword>
<dbReference type="Pfam" id="PF00085">
    <property type="entry name" value="Thioredoxin"/>
    <property type="match status" value="1"/>
</dbReference>
<dbReference type="PANTHER" id="PTHR45663">
    <property type="entry name" value="GEO12009P1"/>
    <property type="match status" value="1"/>
</dbReference>
<feature type="active site" description="Nucleophile" evidence="9">
    <location>
        <position position="34"/>
    </location>
</feature>
<dbReference type="AlphaFoldDB" id="A0A140L0J4"/>
<keyword evidence="6 10" id="KW-0676">Redox-active center</keyword>
<protein>
    <recommendedName>
        <fullName evidence="2 7">Thioredoxin</fullName>
    </recommendedName>
</protein>
<dbReference type="PRINTS" id="PR00421">
    <property type="entry name" value="THIOREDOXIN"/>
</dbReference>
<sequence>MSNAYVILLNSENFEGEVFNSQIPVVVDFYADWCGPCQTVGPIMDELASELHGKVKICKVNVDGQRDLARKFKVMSIPTILFYKNGEQVNRVTGAYSKEEFRRMIDEML</sequence>
<dbReference type="Proteomes" id="UP000070456">
    <property type="component" value="Unassembled WGS sequence"/>
</dbReference>
<dbReference type="NCBIfam" id="TIGR01068">
    <property type="entry name" value="thioredoxin"/>
    <property type="match status" value="1"/>
</dbReference>
<dbReference type="GO" id="GO:0015035">
    <property type="term" value="F:protein-disulfide reductase activity"/>
    <property type="evidence" value="ECO:0007669"/>
    <property type="project" value="UniProtKB-UniRule"/>
</dbReference>
<dbReference type="SUPFAM" id="SSF52833">
    <property type="entry name" value="Thioredoxin-like"/>
    <property type="match status" value="1"/>
</dbReference>
<dbReference type="InterPro" id="IPR036249">
    <property type="entry name" value="Thioredoxin-like_sf"/>
</dbReference>
<feature type="disulfide bond" description="Redox-active" evidence="10">
    <location>
        <begin position="34"/>
        <end position="37"/>
    </location>
</feature>
<keyword evidence="3" id="KW-0813">Transport</keyword>
<dbReference type="PATRIC" id="fig|520762.4.peg.2955"/>
<organism evidence="12 13">
    <name type="scientific">Thermotalea metallivorans</name>
    <dbReference type="NCBI Taxonomy" id="520762"/>
    <lineage>
        <taxon>Bacteria</taxon>
        <taxon>Bacillati</taxon>
        <taxon>Bacillota</taxon>
        <taxon>Clostridia</taxon>
        <taxon>Peptostreptococcales</taxon>
        <taxon>Thermotaleaceae</taxon>
        <taxon>Thermotalea</taxon>
    </lineage>
</organism>
<proteinExistence type="inferred from homology"/>
<feature type="domain" description="Thioredoxin" evidence="11">
    <location>
        <begin position="1"/>
        <end position="109"/>
    </location>
</feature>
<evidence type="ECO:0000256" key="10">
    <source>
        <dbReference type="PIRSR" id="PIRSR000077-4"/>
    </source>
</evidence>
<dbReference type="STRING" id="520762.AN619_26790"/>
<comment type="caution">
    <text evidence="12">The sequence shown here is derived from an EMBL/GenBank/DDBJ whole genome shotgun (WGS) entry which is preliminary data.</text>
</comment>
<dbReference type="OrthoDB" id="9790390at2"/>
<keyword evidence="5 10" id="KW-1015">Disulfide bond</keyword>
<dbReference type="GO" id="GO:0045454">
    <property type="term" value="P:cell redox homeostasis"/>
    <property type="evidence" value="ECO:0007669"/>
    <property type="project" value="TreeGrafter"/>
</dbReference>
<dbReference type="CDD" id="cd02947">
    <property type="entry name" value="TRX_family"/>
    <property type="match status" value="1"/>
</dbReference>
<dbReference type="InterPro" id="IPR013766">
    <property type="entry name" value="Thioredoxin_domain"/>
</dbReference>
<feature type="active site" description="Nucleophile" evidence="9">
    <location>
        <position position="37"/>
    </location>
</feature>
<feature type="site" description="Contributes to redox potential value" evidence="9">
    <location>
        <position position="35"/>
    </location>
</feature>
<accession>A0A140L0J4</accession>
<dbReference type="InterPro" id="IPR005746">
    <property type="entry name" value="Thioredoxin"/>
</dbReference>
<evidence type="ECO:0000256" key="6">
    <source>
        <dbReference type="ARBA" id="ARBA00023284"/>
    </source>
</evidence>